<accession>A0A1R2CSL0</accession>
<feature type="coiled-coil region" evidence="1">
    <location>
        <begin position="204"/>
        <end position="252"/>
    </location>
</feature>
<evidence type="ECO:0000256" key="1">
    <source>
        <dbReference type="SAM" id="Coils"/>
    </source>
</evidence>
<dbReference type="EMBL" id="MPUH01000070">
    <property type="protein sequence ID" value="OMJ92009.1"/>
    <property type="molecule type" value="Genomic_DNA"/>
</dbReference>
<comment type="caution">
    <text evidence="2">The sequence shown here is derived from an EMBL/GenBank/DDBJ whole genome shotgun (WGS) entry which is preliminary data.</text>
</comment>
<protein>
    <submittedName>
        <fullName evidence="2">Uncharacterized protein</fullName>
    </submittedName>
</protein>
<dbReference type="AlphaFoldDB" id="A0A1R2CSL0"/>
<keyword evidence="1" id="KW-0175">Coiled coil</keyword>
<gene>
    <name evidence="2" type="ORF">SteCoe_5326</name>
</gene>
<dbReference type="Proteomes" id="UP000187209">
    <property type="component" value="Unassembled WGS sequence"/>
</dbReference>
<name>A0A1R2CSL0_9CILI</name>
<sequence>MSLQQSSDKKSLSPSEDFTDYPISSSYQNYNIPSTPLLSAYQIYNSSVMSKEPLNNTTISSDSSFQMESFHLENSLQMTFNLQGLRRNIIKSENNRIYSLQKLYKYSGKYQDQVHELKKTIKNYPLDYEYYKKEALKDDENDLIDKEAKCKAQVLEVLELQEQKYNNNLTISQLKGEGNKIRAEICALKKALEVEKLRDCAKNDHELQDDIKMIENDIQKAHEQIEMTDKMAQEMMEQIKKLHRHNKFLRHNIDIVEDSSELASLSNKNL</sequence>
<organism evidence="2 3">
    <name type="scientific">Stentor coeruleus</name>
    <dbReference type="NCBI Taxonomy" id="5963"/>
    <lineage>
        <taxon>Eukaryota</taxon>
        <taxon>Sar</taxon>
        <taxon>Alveolata</taxon>
        <taxon>Ciliophora</taxon>
        <taxon>Postciliodesmatophora</taxon>
        <taxon>Heterotrichea</taxon>
        <taxon>Heterotrichida</taxon>
        <taxon>Stentoridae</taxon>
        <taxon>Stentor</taxon>
    </lineage>
</organism>
<proteinExistence type="predicted"/>
<keyword evidence="3" id="KW-1185">Reference proteome</keyword>
<reference evidence="2 3" key="1">
    <citation type="submission" date="2016-11" db="EMBL/GenBank/DDBJ databases">
        <title>The macronuclear genome of Stentor coeruleus: a giant cell with tiny introns.</title>
        <authorList>
            <person name="Slabodnick M."/>
            <person name="Ruby J.G."/>
            <person name="Reiff S.B."/>
            <person name="Swart E.C."/>
            <person name="Gosai S."/>
            <person name="Prabakaran S."/>
            <person name="Witkowska E."/>
            <person name="Larue G.E."/>
            <person name="Fisher S."/>
            <person name="Freeman R.M."/>
            <person name="Gunawardena J."/>
            <person name="Chu W."/>
            <person name="Stover N.A."/>
            <person name="Gregory B.D."/>
            <person name="Nowacki M."/>
            <person name="Derisi J."/>
            <person name="Roy S.W."/>
            <person name="Marshall W.F."/>
            <person name="Sood P."/>
        </authorList>
    </citation>
    <scope>NUCLEOTIDE SEQUENCE [LARGE SCALE GENOMIC DNA]</scope>
    <source>
        <strain evidence="2">WM001</strain>
    </source>
</reference>
<evidence type="ECO:0000313" key="3">
    <source>
        <dbReference type="Proteomes" id="UP000187209"/>
    </source>
</evidence>
<evidence type="ECO:0000313" key="2">
    <source>
        <dbReference type="EMBL" id="OMJ92009.1"/>
    </source>
</evidence>